<protein>
    <submittedName>
        <fullName evidence="2">Membrane-associated protein, putative</fullName>
    </submittedName>
</protein>
<reference evidence="3" key="1">
    <citation type="submission" date="2015-09" db="EMBL/GenBank/DDBJ databases">
        <authorList>
            <consortium name="Pathogen Informatics"/>
        </authorList>
    </citation>
    <scope>NUCLEOTIDE SEQUENCE [LARGE SCALE GENOMIC DNA]</scope>
    <source>
        <strain evidence="3">Lake Konstanz</strain>
    </source>
</reference>
<feature type="transmembrane region" description="Helical" evidence="1">
    <location>
        <begin position="20"/>
        <end position="45"/>
    </location>
</feature>
<sequence length="230" mass="25735">MQQQYSLVHPSKYVAHRSIFPIFGCAFYWACLLLTCCLTFGVNYGIDYGMHKNEDTVAVINGTNFIANVIITLLIIDVLCFFGGGSIRDRILKGDAQPVAQLALCDTLLKRILFFSMAEPRWKVRFPRFVAQTCLFPGLFVVLVVYAICWFVSGCGTLPKDACVVPLKEWCAWTEFWKVCIASSVYTINYISMHNDAQPELYPEAESIITAQSPVEGVPASSNYRTAAQV</sequence>
<dbReference type="VEuPathDB" id="TriTrypDB:BSAL_35315"/>
<name>A0A0S4JKJ4_BODSA</name>
<keyword evidence="3" id="KW-1185">Reference proteome</keyword>
<evidence type="ECO:0000313" key="2">
    <source>
        <dbReference type="EMBL" id="CUG92051.1"/>
    </source>
</evidence>
<evidence type="ECO:0000313" key="3">
    <source>
        <dbReference type="Proteomes" id="UP000051952"/>
    </source>
</evidence>
<organism evidence="2 3">
    <name type="scientific">Bodo saltans</name>
    <name type="common">Flagellated protozoan</name>
    <dbReference type="NCBI Taxonomy" id="75058"/>
    <lineage>
        <taxon>Eukaryota</taxon>
        <taxon>Discoba</taxon>
        <taxon>Euglenozoa</taxon>
        <taxon>Kinetoplastea</taxon>
        <taxon>Metakinetoplastina</taxon>
        <taxon>Eubodonida</taxon>
        <taxon>Bodonidae</taxon>
        <taxon>Bodo</taxon>
    </lineage>
</organism>
<keyword evidence="1" id="KW-0812">Transmembrane</keyword>
<accession>A0A0S4JKJ4</accession>
<evidence type="ECO:0000256" key="1">
    <source>
        <dbReference type="SAM" id="Phobius"/>
    </source>
</evidence>
<dbReference type="EMBL" id="CYKH01001996">
    <property type="protein sequence ID" value="CUG92051.1"/>
    <property type="molecule type" value="Genomic_DNA"/>
</dbReference>
<dbReference type="AlphaFoldDB" id="A0A0S4JKJ4"/>
<feature type="transmembrane region" description="Helical" evidence="1">
    <location>
        <begin position="129"/>
        <end position="153"/>
    </location>
</feature>
<keyword evidence="1" id="KW-1133">Transmembrane helix</keyword>
<keyword evidence="1" id="KW-0472">Membrane</keyword>
<dbReference type="OrthoDB" id="271029at2759"/>
<dbReference type="Proteomes" id="UP000051952">
    <property type="component" value="Unassembled WGS sequence"/>
</dbReference>
<proteinExistence type="predicted"/>
<gene>
    <name evidence="2" type="ORF">BSAL_35315</name>
</gene>
<feature type="transmembrane region" description="Helical" evidence="1">
    <location>
        <begin position="65"/>
        <end position="84"/>
    </location>
</feature>